<dbReference type="Pfam" id="PF01398">
    <property type="entry name" value="JAB"/>
    <property type="match status" value="1"/>
</dbReference>
<dbReference type="InterPro" id="IPR000555">
    <property type="entry name" value="JAMM/MPN+_dom"/>
</dbReference>
<dbReference type="EMBL" id="JAPWDV010000002">
    <property type="protein sequence ID" value="KAJ6221155.1"/>
    <property type="molecule type" value="Genomic_DNA"/>
</dbReference>
<comment type="subcellular location">
    <subcellularLocation>
        <location evidence="3">Cytoplasm</location>
    </subcellularLocation>
    <subcellularLocation>
        <location evidence="3">Nucleus</location>
    </subcellularLocation>
</comment>
<feature type="domain" description="EIF3F/CSN6-like C-terminal" evidence="5">
    <location>
        <begin position="174"/>
        <end position="289"/>
    </location>
</feature>
<keyword evidence="3" id="KW-0539">Nucleus</keyword>
<protein>
    <recommendedName>
        <fullName evidence="2 3">COP9 signalosome complex subunit 6</fullName>
    </recommendedName>
</protein>
<comment type="similarity">
    <text evidence="1 3">Belongs to the peptidase M67A family. CSN6 subfamily.</text>
</comment>
<dbReference type="CDD" id="cd08063">
    <property type="entry name" value="MPN_CSN6"/>
    <property type="match status" value="1"/>
</dbReference>
<keyword evidence="7" id="KW-1185">Reference proteome</keyword>
<dbReference type="PANTHER" id="PTHR10540">
    <property type="entry name" value="EUKARYOTIC TRANSLATION INITIATION FACTOR 3 SUBUNIT F-RELATED"/>
    <property type="match status" value="1"/>
</dbReference>
<evidence type="ECO:0000313" key="6">
    <source>
        <dbReference type="EMBL" id="KAJ6221155.1"/>
    </source>
</evidence>
<accession>A0A9Q0RP33</accession>
<evidence type="ECO:0000259" key="4">
    <source>
        <dbReference type="Pfam" id="PF01398"/>
    </source>
</evidence>
<dbReference type="GO" id="GO:0008237">
    <property type="term" value="F:metallopeptidase activity"/>
    <property type="evidence" value="ECO:0007669"/>
    <property type="project" value="InterPro"/>
</dbReference>
<sequence length="309" mass="35222">MDSTAEEVEMDTEQSVINLNKEKDQLKNENITETSTSSSVMASSSVIVPTILVSLHPLVIMNISEHWTRLRAQKNDPAANFTIIGAFIGKQSGRNIEIMNSFELKFDIVDSKILIDSDYYQLKEQQFKQVFLTWIFLADYVGLPIKLYESIIDLVNGVPTMLFVNIPYTLATEEAERIGLDHMARMTATTHNGKTTNSVVSDHLRVQYNAVKMLRDRIRLIIDFINDTRDKKIPMNHTIMRDIFNLCNRLPIVCSDGFNEDFYIQCNDVALLAYLGALTKCSNTIHQYVGKLINLMDRQGTARRTIRMG</sequence>
<proteinExistence type="inferred from homology"/>
<name>A0A9Q0RP33_BLOTA</name>
<evidence type="ECO:0000256" key="1">
    <source>
        <dbReference type="ARBA" id="ARBA00010893"/>
    </source>
</evidence>
<evidence type="ECO:0000256" key="2">
    <source>
        <dbReference type="ARBA" id="ARBA00014871"/>
    </source>
</evidence>
<dbReference type="Proteomes" id="UP001142055">
    <property type="component" value="Chromosome 2"/>
</dbReference>
<dbReference type="OMA" id="LVGWWST"/>
<dbReference type="PANTHER" id="PTHR10540:SF8">
    <property type="entry name" value="COP9 SIGNALOSOME COMPLEX SUBUNIT 6"/>
    <property type="match status" value="1"/>
</dbReference>
<dbReference type="Gene3D" id="3.40.140.10">
    <property type="entry name" value="Cytidine Deaminase, domain 2"/>
    <property type="match status" value="2"/>
</dbReference>
<keyword evidence="3" id="KW-0736">Signalosome</keyword>
<evidence type="ECO:0000259" key="5">
    <source>
        <dbReference type="Pfam" id="PF13012"/>
    </source>
</evidence>
<reference evidence="6" key="1">
    <citation type="submission" date="2022-12" db="EMBL/GenBank/DDBJ databases">
        <title>Genome assemblies of Blomia tropicalis.</title>
        <authorList>
            <person name="Cui Y."/>
        </authorList>
    </citation>
    <scope>NUCLEOTIDE SEQUENCE</scope>
    <source>
        <tissue evidence="6">Adult mites</tissue>
    </source>
</reference>
<dbReference type="InterPro" id="IPR033859">
    <property type="entry name" value="MPN_CSN6"/>
</dbReference>
<organism evidence="6 7">
    <name type="scientific">Blomia tropicalis</name>
    <name type="common">Mite</name>
    <dbReference type="NCBI Taxonomy" id="40697"/>
    <lineage>
        <taxon>Eukaryota</taxon>
        <taxon>Metazoa</taxon>
        <taxon>Ecdysozoa</taxon>
        <taxon>Arthropoda</taxon>
        <taxon>Chelicerata</taxon>
        <taxon>Arachnida</taxon>
        <taxon>Acari</taxon>
        <taxon>Acariformes</taxon>
        <taxon>Sarcoptiformes</taxon>
        <taxon>Astigmata</taxon>
        <taxon>Glycyphagoidea</taxon>
        <taxon>Echimyopodidae</taxon>
        <taxon>Blomia</taxon>
    </lineage>
</organism>
<dbReference type="GO" id="GO:0008180">
    <property type="term" value="C:COP9 signalosome"/>
    <property type="evidence" value="ECO:0007669"/>
    <property type="project" value="UniProtKB-UniRule"/>
</dbReference>
<dbReference type="GO" id="GO:0005737">
    <property type="term" value="C:cytoplasm"/>
    <property type="evidence" value="ECO:0007669"/>
    <property type="project" value="UniProtKB-SubCell"/>
</dbReference>
<dbReference type="GO" id="GO:0000338">
    <property type="term" value="P:protein deneddylation"/>
    <property type="evidence" value="ECO:0007669"/>
    <property type="project" value="InterPro"/>
</dbReference>
<dbReference type="InterPro" id="IPR024969">
    <property type="entry name" value="EIF3F/CSN6-like_C"/>
</dbReference>
<dbReference type="AlphaFoldDB" id="A0A9Q0RP33"/>
<comment type="function">
    <text evidence="3">Component of the COP9 signalosome complex (CSN), a complex involved in various cellular and developmental processes.</text>
</comment>
<dbReference type="Pfam" id="PF13012">
    <property type="entry name" value="MitMem_reg"/>
    <property type="match status" value="1"/>
</dbReference>
<evidence type="ECO:0000256" key="3">
    <source>
        <dbReference type="RuleBase" id="RU367006"/>
    </source>
</evidence>
<feature type="domain" description="JAB1/MPN/MOV34 metalloenzyme" evidence="4">
    <location>
        <begin position="53"/>
        <end position="130"/>
    </location>
</feature>
<comment type="caution">
    <text evidence="6">The sequence shown here is derived from an EMBL/GenBank/DDBJ whole genome shotgun (WGS) entry which is preliminary data.</text>
</comment>
<keyword evidence="3" id="KW-0963">Cytoplasm</keyword>
<evidence type="ECO:0000313" key="7">
    <source>
        <dbReference type="Proteomes" id="UP001142055"/>
    </source>
</evidence>
<gene>
    <name evidence="6" type="ORF">RDWZM_006967</name>
</gene>